<dbReference type="PRINTS" id="PR00371">
    <property type="entry name" value="FPNCR"/>
</dbReference>
<evidence type="ECO:0000256" key="6">
    <source>
        <dbReference type="ARBA" id="ARBA00022617"/>
    </source>
</evidence>
<evidence type="ECO:0000256" key="12">
    <source>
        <dbReference type="ARBA" id="ARBA00022860"/>
    </source>
</evidence>
<evidence type="ECO:0000256" key="2">
    <source>
        <dbReference type="ARBA" id="ARBA00001970"/>
    </source>
</evidence>
<dbReference type="InterPro" id="IPR039261">
    <property type="entry name" value="FNR_nucleotide-bd"/>
</dbReference>
<dbReference type="AlphaFoldDB" id="A0ABD2MQV7"/>
<dbReference type="EMBL" id="JABFTP020000021">
    <property type="protein sequence ID" value="KAL3268496.1"/>
    <property type="molecule type" value="Genomic_DNA"/>
</dbReference>
<comment type="caution">
    <text evidence="16">The sequence shown here is derived from an EMBL/GenBank/DDBJ whole genome shotgun (WGS) entry which is preliminary data.</text>
</comment>
<reference evidence="16 17" key="1">
    <citation type="journal article" date="2021" name="BMC Biol.">
        <title>Horizontally acquired antibacterial genes associated with adaptive radiation of ladybird beetles.</title>
        <authorList>
            <person name="Li H.S."/>
            <person name="Tang X.F."/>
            <person name="Huang Y.H."/>
            <person name="Xu Z.Y."/>
            <person name="Chen M.L."/>
            <person name="Du X.Y."/>
            <person name="Qiu B.Y."/>
            <person name="Chen P.T."/>
            <person name="Zhang W."/>
            <person name="Slipinski A."/>
            <person name="Escalona H.E."/>
            <person name="Waterhouse R.M."/>
            <person name="Zwick A."/>
            <person name="Pang H."/>
        </authorList>
    </citation>
    <scope>NUCLEOTIDE SEQUENCE [LARGE SCALE GENOMIC DNA]</scope>
    <source>
        <strain evidence="16">SYSU2018</strain>
    </source>
</reference>
<dbReference type="Proteomes" id="UP001516400">
    <property type="component" value="Unassembled WGS sequence"/>
</dbReference>
<evidence type="ECO:0000256" key="4">
    <source>
        <dbReference type="ARBA" id="ARBA00006267"/>
    </source>
</evidence>
<dbReference type="InterPro" id="IPR023173">
    <property type="entry name" value="NADPH_Cyt_P450_Rdtase_alpha"/>
</dbReference>
<dbReference type="Pfam" id="PF00667">
    <property type="entry name" value="FAD_binding_1"/>
    <property type="match status" value="1"/>
</dbReference>
<feature type="domain" description="FAD-binding FR-type" evidence="15">
    <location>
        <begin position="10"/>
        <end position="144"/>
    </location>
</feature>
<dbReference type="InterPro" id="IPR001433">
    <property type="entry name" value="OxRdtase_FAD/NAD-bd"/>
</dbReference>
<evidence type="ECO:0000256" key="14">
    <source>
        <dbReference type="ARBA" id="ARBA00023004"/>
    </source>
</evidence>
<sequence>MFSRFLDITTPPTPNLLKHFASIATGEDQKRLEILATDSAEYEDWRHYSFPNLLEVLLEFQSVRPLAPLLIAQLPVLQPRFYSISSSPLKYRNEVHLTVAVVQYNTQDGKGPRHYGVCSNFLKDVAIDQEVCVFIRRAPGFYLPEKLTKPIIVVGPGTGIAPFRGYWQHRLILHERSQQLGKMLLFFGCRTKELDLYQEEKQEMVSKKIIDKTFLALSREPSQSKMYVQNMILDQASEVYKLLVLDEGHFYVCGDCTMAEDVLKTLKGIIKKYGNMDNAKLEKYMLLLRDQNRYHEDIFGITLRTAEIHKSSRESARQRMASQP</sequence>
<name>A0ABD2MQV7_9CUCU</name>
<comment type="similarity">
    <text evidence="4">Belongs to the NOS family.</text>
</comment>
<evidence type="ECO:0000256" key="10">
    <source>
        <dbReference type="ARBA" id="ARBA00022827"/>
    </source>
</evidence>
<evidence type="ECO:0000256" key="8">
    <source>
        <dbReference type="ARBA" id="ARBA00022643"/>
    </source>
</evidence>
<evidence type="ECO:0000256" key="1">
    <source>
        <dbReference type="ARBA" id="ARBA00001917"/>
    </source>
</evidence>
<dbReference type="Gene3D" id="2.40.30.10">
    <property type="entry name" value="Translation factors"/>
    <property type="match status" value="1"/>
</dbReference>
<accession>A0ABD2MQV7</accession>
<keyword evidence="13" id="KW-0560">Oxidoreductase</keyword>
<evidence type="ECO:0000313" key="17">
    <source>
        <dbReference type="Proteomes" id="UP001516400"/>
    </source>
</evidence>
<dbReference type="InterPro" id="IPR017938">
    <property type="entry name" value="Riboflavin_synthase-like_b-brl"/>
</dbReference>
<evidence type="ECO:0000256" key="11">
    <source>
        <dbReference type="ARBA" id="ARBA00022857"/>
    </source>
</evidence>
<keyword evidence="11" id="KW-0521">NADP</keyword>
<dbReference type="InterPro" id="IPR017927">
    <property type="entry name" value="FAD-bd_FR_type"/>
</dbReference>
<dbReference type="InterPro" id="IPR003097">
    <property type="entry name" value="CysJ-like_FAD-binding"/>
</dbReference>
<dbReference type="GO" id="GO:0005516">
    <property type="term" value="F:calmodulin binding"/>
    <property type="evidence" value="ECO:0007669"/>
    <property type="project" value="UniProtKB-KW"/>
</dbReference>
<dbReference type="Pfam" id="PF00175">
    <property type="entry name" value="NAD_binding_1"/>
    <property type="match status" value="1"/>
</dbReference>
<keyword evidence="14" id="KW-0408">Iron</keyword>
<dbReference type="GO" id="GO:0046872">
    <property type="term" value="F:metal ion binding"/>
    <property type="evidence" value="ECO:0007669"/>
    <property type="project" value="UniProtKB-KW"/>
</dbReference>
<keyword evidence="10" id="KW-0274">FAD</keyword>
<keyword evidence="6" id="KW-0349">Heme</keyword>
<dbReference type="SUPFAM" id="SSF52343">
    <property type="entry name" value="Ferredoxin reductase-like, C-terminal NADP-linked domain"/>
    <property type="match status" value="1"/>
</dbReference>
<gene>
    <name evidence="16" type="ORF">HHI36_007608</name>
</gene>
<dbReference type="GO" id="GO:0004517">
    <property type="term" value="F:nitric-oxide synthase activity"/>
    <property type="evidence" value="ECO:0007669"/>
    <property type="project" value="UniProtKB-EC"/>
</dbReference>
<dbReference type="InterPro" id="IPR050607">
    <property type="entry name" value="NOS"/>
</dbReference>
<evidence type="ECO:0000256" key="7">
    <source>
        <dbReference type="ARBA" id="ARBA00022630"/>
    </source>
</evidence>
<keyword evidence="17" id="KW-1185">Reference proteome</keyword>
<dbReference type="PANTHER" id="PTHR43410">
    <property type="entry name" value="NITRIC OXIDE SYNTHASE OXYGENASE"/>
    <property type="match status" value="1"/>
</dbReference>
<dbReference type="InterPro" id="IPR001709">
    <property type="entry name" value="Flavoprot_Pyr_Nucl_cyt_Rdtase"/>
</dbReference>
<evidence type="ECO:0000256" key="13">
    <source>
        <dbReference type="ARBA" id="ARBA00023002"/>
    </source>
</evidence>
<comment type="cofactor">
    <cofactor evidence="3">
        <name>FAD</name>
        <dbReference type="ChEBI" id="CHEBI:57692"/>
    </cofactor>
</comment>
<organism evidence="16 17">
    <name type="scientific">Cryptolaemus montrouzieri</name>
    <dbReference type="NCBI Taxonomy" id="559131"/>
    <lineage>
        <taxon>Eukaryota</taxon>
        <taxon>Metazoa</taxon>
        <taxon>Ecdysozoa</taxon>
        <taxon>Arthropoda</taxon>
        <taxon>Hexapoda</taxon>
        <taxon>Insecta</taxon>
        <taxon>Pterygota</taxon>
        <taxon>Neoptera</taxon>
        <taxon>Endopterygota</taxon>
        <taxon>Coleoptera</taxon>
        <taxon>Polyphaga</taxon>
        <taxon>Cucujiformia</taxon>
        <taxon>Coccinelloidea</taxon>
        <taxon>Coccinellidae</taxon>
        <taxon>Scymninae</taxon>
        <taxon>Scymnini</taxon>
        <taxon>Cryptolaemus</taxon>
    </lineage>
</organism>
<keyword evidence="7" id="KW-0285">Flavoprotein</keyword>
<dbReference type="PROSITE" id="PS51384">
    <property type="entry name" value="FAD_FR"/>
    <property type="match status" value="1"/>
</dbReference>
<keyword evidence="9" id="KW-0479">Metal-binding</keyword>
<comment type="cofactor">
    <cofactor evidence="2">
        <name>heme b</name>
        <dbReference type="ChEBI" id="CHEBI:60344"/>
    </cofactor>
</comment>
<evidence type="ECO:0000259" key="15">
    <source>
        <dbReference type="PROSITE" id="PS51384"/>
    </source>
</evidence>
<dbReference type="Gene3D" id="3.40.50.80">
    <property type="entry name" value="Nucleotide-binding domain of ferredoxin-NADP reductase (FNR) module"/>
    <property type="match status" value="1"/>
</dbReference>
<evidence type="ECO:0000256" key="9">
    <source>
        <dbReference type="ARBA" id="ARBA00022723"/>
    </source>
</evidence>
<dbReference type="SUPFAM" id="SSF63380">
    <property type="entry name" value="Riboflavin synthase domain-like"/>
    <property type="match status" value="1"/>
</dbReference>
<dbReference type="PANTHER" id="PTHR43410:SF1">
    <property type="entry name" value="NITRIC OXIDE SYNTHASE"/>
    <property type="match status" value="1"/>
</dbReference>
<evidence type="ECO:0000313" key="16">
    <source>
        <dbReference type="EMBL" id="KAL3268496.1"/>
    </source>
</evidence>
<protein>
    <recommendedName>
        <fullName evidence="5">nitric-oxide synthase (NADPH)</fullName>
        <ecNumber evidence="5">1.14.13.39</ecNumber>
    </recommendedName>
</protein>
<keyword evidence="8" id="KW-0288">FMN</keyword>
<evidence type="ECO:0000256" key="5">
    <source>
        <dbReference type="ARBA" id="ARBA00012989"/>
    </source>
</evidence>
<dbReference type="EC" id="1.14.13.39" evidence="5"/>
<evidence type="ECO:0000256" key="3">
    <source>
        <dbReference type="ARBA" id="ARBA00001974"/>
    </source>
</evidence>
<dbReference type="Gene3D" id="1.20.990.10">
    <property type="entry name" value="NADPH-cytochrome p450 Reductase, Chain A, domain 3"/>
    <property type="match status" value="1"/>
</dbReference>
<proteinExistence type="inferred from homology"/>
<keyword evidence="12" id="KW-0112">Calmodulin-binding</keyword>
<comment type="cofactor">
    <cofactor evidence="1">
        <name>FMN</name>
        <dbReference type="ChEBI" id="CHEBI:58210"/>
    </cofactor>
</comment>
<dbReference type="FunFam" id="3.40.50.80:FF:000003">
    <property type="entry name" value="Nitric oxide synthase"/>
    <property type="match status" value="1"/>
</dbReference>